<dbReference type="InterPro" id="IPR015797">
    <property type="entry name" value="NUDIX_hydrolase-like_dom_sf"/>
</dbReference>
<proteinExistence type="predicted"/>
<gene>
    <name evidence="4" type="ORF">HHA04nite_29880</name>
</gene>
<dbReference type="SUPFAM" id="SSF55811">
    <property type="entry name" value="Nudix"/>
    <property type="match status" value="1"/>
</dbReference>
<evidence type="ECO:0000256" key="2">
    <source>
        <dbReference type="ARBA" id="ARBA00022801"/>
    </source>
</evidence>
<dbReference type="RefSeq" id="WP_052719240.1">
    <property type="nucleotide sequence ID" value="NZ_BJUS01000045.1"/>
</dbReference>
<dbReference type="Proteomes" id="UP000321121">
    <property type="component" value="Unassembled WGS sequence"/>
</dbReference>
<keyword evidence="5" id="KW-1185">Reference proteome</keyword>
<reference evidence="4 5" key="1">
    <citation type="submission" date="2019-07" db="EMBL/GenBank/DDBJ databases">
        <title>Whole genome shotgun sequence of Halomonas halophila NBRC 102604.</title>
        <authorList>
            <person name="Hosoyama A."/>
            <person name="Uohara A."/>
            <person name="Ohji S."/>
            <person name="Ichikawa N."/>
        </authorList>
    </citation>
    <scope>NUCLEOTIDE SEQUENCE [LARGE SCALE GENOMIC DNA]</scope>
    <source>
        <strain evidence="4 5">NBRC 102604</strain>
    </source>
</reference>
<evidence type="ECO:0000256" key="1">
    <source>
        <dbReference type="ARBA" id="ARBA00001946"/>
    </source>
</evidence>
<accession>A0ABQ0U7F1</accession>
<dbReference type="PANTHER" id="PTHR43046:SF14">
    <property type="entry name" value="MUTT_NUDIX FAMILY PROTEIN"/>
    <property type="match status" value="1"/>
</dbReference>
<evidence type="ECO:0000313" key="4">
    <source>
        <dbReference type="EMBL" id="GEK74444.1"/>
    </source>
</evidence>
<sequence>MAELIPGVRNSARALILRDERLLLLRKQGDVYALPGGGQDTGESLETALQRECREEIDTEVLSPTLVRVCDYVKLKRTEPPLRRHQVDFLFLATVPDDYTPRSGTSPDKRQLEVCWVGIDALPRLAFSPFYLADLLPRLVGAGALPAEPLYAGEFHDPADT</sequence>
<dbReference type="InterPro" id="IPR000086">
    <property type="entry name" value="NUDIX_hydrolase_dom"/>
</dbReference>
<dbReference type="EMBL" id="BJUS01000045">
    <property type="protein sequence ID" value="GEK74444.1"/>
    <property type="molecule type" value="Genomic_DNA"/>
</dbReference>
<feature type="domain" description="Nudix hydrolase" evidence="3">
    <location>
        <begin position="7"/>
        <end position="140"/>
    </location>
</feature>
<organism evidence="4 5">
    <name type="scientific">Halomonas halophila</name>
    <dbReference type="NCBI Taxonomy" id="29573"/>
    <lineage>
        <taxon>Bacteria</taxon>
        <taxon>Pseudomonadati</taxon>
        <taxon>Pseudomonadota</taxon>
        <taxon>Gammaproteobacteria</taxon>
        <taxon>Oceanospirillales</taxon>
        <taxon>Halomonadaceae</taxon>
        <taxon>Halomonas</taxon>
    </lineage>
</organism>
<dbReference type="PROSITE" id="PS51462">
    <property type="entry name" value="NUDIX"/>
    <property type="match status" value="1"/>
</dbReference>
<dbReference type="PANTHER" id="PTHR43046">
    <property type="entry name" value="GDP-MANNOSE MANNOSYL HYDROLASE"/>
    <property type="match status" value="1"/>
</dbReference>
<comment type="caution">
    <text evidence="4">The sequence shown here is derived from an EMBL/GenBank/DDBJ whole genome shotgun (WGS) entry which is preliminary data.</text>
</comment>
<comment type="cofactor">
    <cofactor evidence="1">
        <name>Mg(2+)</name>
        <dbReference type="ChEBI" id="CHEBI:18420"/>
    </cofactor>
</comment>
<dbReference type="Pfam" id="PF00293">
    <property type="entry name" value="NUDIX"/>
    <property type="match status" value="1"/>
</dbReference>
<evidence type="ECO:0000259" key="3">
    <source>
        <dbReference type="PROSITE" id="PS51462"/>
    </source>
</evidence>
<name>A0ABQ0U7F1_9GAMM</name>
<protein>
    <recommendedName>
        <fullName evidence="3">Nudix hydrolase domain-containing protein</fullName>
    </recommendedName>
</protein>
<dbReference type="Gene3D" id="3.90.79.10">
    <property type="entry name" value="Nucleoside Triphosphate Pyrophosphohydrolase"/>
    <property type="match status" value="1"/>
</dbReference>
<keyword evidence="2" id="KW-0378">Hydrolase</keyword>
<evidence type="ECO:0000313" key="5">
    <source>
        <dbReference type="Proteomes" id="UP000321121"/>
    </source>
</evidence>